<proteinExistence type="inferred from homology"/>
<comment type="caution">
    <text evidence="3">The sequence shown here is derived from an EMBL/GenBank/DDBJ whole genome shotgun (WGS) entry which is preliminary data.</text>
</comment>
<sequence length="137" mass="15746">MKMIESRIDSIKDDLELFDDDLQKYEYIIDLGKSLPNLEEEHKKDENLVQGCTSKVWLICEKKDDILVFKADSNAAIVKGLVKIILTIFNNLSAKEILDFDTQILQKLNLQEIITPNRQSGVQGMIKRIKEYAKAFA</sequence>
<organism evidence="3 4">
    <name type="scientific">Malaciobacter mytili LMG 24559</name>
    <dbReference type="NCBI Taxonomy" id="1032238"/>
    <lineage>
        <taxon>Bacteria</taxon>
        <taxon>Pseudomonadati</taxon>
        <taxon>Campylobacterota</taxon>
        <taxon>Epsilonproteobacteria</taxon>
        <taxon>Campylobacterales</taxon>
        <taxon>Arcobacteraceae</taxon>
        <taxon>Malaciobacter</taxon>
    </lineage>
</organism>
<evidence type="ECO:0000313" key="4">
    <source>
        <dbReference type="Proteomes" id="UP000290092"/>
    </source>
</evidence>
<dbReference type="PANTHER" id="PTHR43597">
    <property type="entry name" value="SULFUR ACCEPTOR PROTEIN CSDE"/>
    <property type="match status" value="1"/>
</dbReference>
<dbReference type="AlphaFoldDB" id="A0AAX2AG77"/>
<name>A0AAX2AG77_9BACT</name>
<reference evidence="3 4" key="1">
    <citation type="submission" date="2017-09" db="EMBL/GenBank/DDBJ databases">
        <title>Genomics of the genus Arcobacter.</title>
        <authorList>
            <person name="Perez-Cataluna A."/>
            <person name="Figueras M.J."/>
            <person name="Salas-Masso N."/>
        </authorList>
    </citation>
    <scope>NUCLEOTIDE SEQUENCE [LARGE SCALE GENOMIC DNA]</scope>
    <source>
        <strain evidence="3 4">CECT 7386</strain>
    </source>
</reference>
<comment type="similarity">
    <text evidence="1">Belongs to the SufE family.</text>
</comment>
<dbReference type="Proteomes" id="UP000290092">
    <property type="component" value="Unassembled WGS sequence"/>
</dbReference>
<evidence type="ECO:0000313" key="3">
    <source>
        <dbReference type="EMBL" id="RXK16027.1"/>
    </source>
</evidence>
<dbReference type="SUPFAM" id="SSF82649">
    <property type="entry name" value="SufE/NifU"/>
    <property type="match status" value="1"/>
</dbReference>
<dbReference type="PANTHER" id="PTHR43597:SF5">
    <property type="entry name" value="SUFE-LIKE PROTEIN 2, CHLOROPLASTIC"/>
    <property type="match status" value="1"/>
</dbReference>
<evidence type="ECO:0000259" key="2">
    <source>
        <dbReference type="Pfam" id="PF02657"/>
    </source>
</evidence>
<dbReference type="Gene3D" id="3.90.1010.10">
    <property type="match status" value="1"/>
</dbReference>
<accession>A0AAX2AG77</accession>
<keyword evidence="4" id="KW-1185">Reference proteome</keyword>
<dbReference type="EMBL" id="NXID01000016">
    <property type="protein sequence ID" value="RXK16027.1"/>
    <property type="molecule type" value="Genomic_DNA"/>
</dbReference>
<dbReference type="Pfam" id="PF02657">
    <property type="entry name" value="SufE"/>
    <property type="match status" value="1"/>
</dbReference>
<evidence type="ECO:0000256" key="1">
    <source>
        <dbReference type="ARBA" id="ARBA00010282"/>
    </source>
</evidence>
<gene>
    <name evidence="3" type="ORF">CP985_05485</name>
</gene>
<feature type="domain" description="Fe-S metabolism associated" evidence="2">
    <location>
        <begin position="13"/>
        <end position="131"/>
    </location>
</feature>
<protein>
    <submittedName>
        <fullName evidence="3">Fe-S metabolism associated SufE</fullName>
    </submittedName>
</protein>
<dbReference type="InterPro" id="IPR003808">
    <property type="entry name" value="Fe-S_metab-assoc_dom"/>
</dbReference>